<evidence type="ECO:0000256" key="1">
    <source>
        <dbReference type="SAM" id="SignalP"/>
    </source>
</evidence>
<dbReference type="EMBL" id="QJKB01000003">
    <property type="protein sequence ID" value="PXX43865.1"/>
    <property type="molecule type" value="Genomic_DNA"/>
</dbReference>
<gene>
    <name evidence="2" type="ORF">DFR42_103133</name>
</gene>
<evidence type="ECO:0000313" key="2">
    <source>
        <dbReference type="EMBL" id="PXX43865.1"/>
    </source>
</evidence>
<comment type="caution">
    <text evidence="2">The sequence shown here is derived from an EMBL/GenBank/DDBJ whole genome shotgun (WGS) entry which is preliminary data.</text>
</comment>
<organism evidence="2 3">
    <name type="scientific">Undibacterium pigrum</name>
    <dbReference type="NCBI Taxonomy" id="401470"/>
    <lineage>
        <taxon>Bacteria</taxon>
        <taxon>Pseudomonadati</taxon>
        <taxon>Pseudomonadota</taxon>
        <taxon>Betaproteobacteria</taxon>
        <taxon>Burkholderiales</taxon>
        <taxon>Oxalobacteraceae</taxon>
        <taxon>Undibacterium</taxon>
    </lineage>
</organism>
<sequence length="478" mass="51542">MNKSTKLIAVVVALAASYPAASWFTGKQVEAKLTESNDQSKSSPYVKVVKQDYKRGVFSSVQETTLELTLANFPGVKKPEMPVPEAAEAPADGTPPADVAVAIEEEKPAKPVQIHFINYIQHGPLPGFKGFGAASIKTELVLDAETKAQLAKVFGNATPLEITSRLTYAGGGRVSISSPAFNTVMEKENDKVAWQGLTMEVGFSKDYKDINLYLSAPGLAVDSQDGKSFKLGAISVKADMNLAYPGTNLYLGKTDSSIASVNFTDTSKDKKSFTLEQLKLTTDATMKDDLFDAVAKFGVGKFVFEQQEFTDFHYDYGVRRLHAQSLAKLSTAYSKAAGDPEKMAALKAIWDEVAPVVLQKDPEFFLERLSVMTADGEAKLTGSAKLAGATAADFNNPMLMISKIQSNLDVTLTEALVAKLGGASQKDPEMQKAAADAINQQVSAFVERGYINKNGKLLSSKLEWKQGALTVNGKPFSR</sequence>
<dbReference type="RefSeq" id="WP_110255140.1">
    <property type="nucleotide sequence ID" value="NZ_QJKB01000003.1"/>
</dbReference>
<keyword evidence="3" id="KW-1185">Reference proteome</keyword>
<dbReference type="OrthoDB" id="8746109at2"/>
<reference evidence="2 3" key="1">
    <citation type="submission" date="2018-05" db="EMBL/GenBank/DDBJ databases">
        <title>Genomic Encyclopedia of Type Strains, Phase IV (KMG-IV): sequencing the most valuable type-strain genomes for metagenomic binning, comparative biology and taxonomic classification.</title>
        <authorList>
            <person name="Goeker M."/>
        </authorList>
    </citation>
    <scope>NUCLEOTIDE SEQUENCE [LARGE SCALE GENOMIC DNA]</scope>
    <source>
        <strain evidence="2 3">DSM 19792</strain>
    </source>
</reference>
<evidence type="ECO:0000313" key="3">
    <source>
        <dbReference type="Proteomes" id="UP000247792"/>
    </source>
</evidence>
<dbReference type="InterPro" id="IPR010352">
    <property type="entry name" value="DUF945"/>
</dbReference>
<feature type="signal peptide" evidence="1">
    <location>
        <begin position="1"/>
        <end position="22"/>
    </location>
</feature>
<accession>A0A318J742</accession>
<proteinExistence type="predicted"/>
<name>A0A318J742_9BURK</name>
<protein>
    <submittedName>
        <fullName evidence="2">Uncharacterized protein YdgA (DUF945 family)</fullName>
    </submittedName>
</protein>
<feature type="chain" id="PRO_5016419359" evidence="1">
    <location>
        <begin position="23"/>
        <end position="478"/>
    </location>
</feature>
<dbReference type="Proteomes" id="UP000247792">
    <property type="component" value="Unassembled WGS sequence"/>
</dbReference>
<dbReference type="AlphaFoldDB" id="A0A318J742"/>
<keyword evidence="1" id="KW-0732">Signal</keyword>
<dbReference type="Pfam" id="PF06097">
    <property type="entry name" value="DUF945"/>
    <property type="match status" value="1"/>
</dbReference>